<organism evidence="3 4">
    <name type="scientific">Staphylococcus capitis</name>
    <dbReference type="NCBI Taxonomy" id="29388"/>
    <lineage>
        <taxon>Bacteria</taxon>
        <taxon>Bacillati</taxon>
        <taxon>Bacillota</taxon>
        <taxon>Bacilli</taxon>
        <taxon>Bacillales</taxon>
        <taxon>Staphylococcaceae</taxon>
        <taxon>Staphylococcus</taxon>
    </lineage>
</organism>
<evidence type="ECO:0000313" key="2">
    <source>
        <dbReference type="EMBL" id="NMK96850.1"/>
    </source>
</evidence>
<dbReference type="Proteomes" id="UP000538955">
    <property type="component" value="Unassembled WGS sequence"/>
</dbReference>
<dbReference type="AlphaFoldDB" id="A0A7Z8E3U1"/>
<comment type="caution">
    <text evidence="3">The sequence shown here is derived from an EMBL/GenBank/DDBJ whole genome shotgun (WGS) entry which is preliminary data.</text>
</comment>
<reference evidence="5 6" key="2">
    <citation type="submission" date="2020-04" db="EMBL/GenBank/DDBJ databases">
        <title>The Epidemiology and Molecular Characteristics of Linezolid-Resistant Staphylococcus capitis in Huashan Hospital, Shanghai.</title>
        <authorList>
            <person name="Ding L."/>
            <person name="Li P."/>
            <person name="Yang Y."/>
            <person name="Lin D."/>
            <person name="Xu X."/>
        </authorList>
    </citation>
    <scope>NUCLEOTIDE SEQUENCE [LARGE SCALE GENOMIC DNA]</scope>
    <source>
        <strain evidence="2 6">12-86</strain>
        <strain evidence="1 5">17-84</strain>
    </source>
</reference>
<dbReference type="RefSeq" id="WP_030064825.1">
    <property type="nucleotide sequence ID" value="NZ_AP014956.1"/>
</dbReference>
<evidence type="ECO:0000313" key="3">
    <source>
        <dbReference type="EMBL" id="TBW78129.1"/>
    </source>
</evidence>
<protein>
    <submittedName>
        <fullName evidence="1">Poly-gamma-glutamate hydrolase family protein</fullName>
    </submittedName>
</protein>
<keyword evidence="5" id="KW-1185">Reference proteome</keyword>
<sequence>MDRFKSMKELENVTVENEDWEIETDDKDSNVSILAIHGGGIEPATTELAQVIADKGNFNYFSFKGLRSKGNNELHVTSTNYDDPQAIKIVEKSERAIALHGCKGEDSVAYLGGNDQQLIDILSDTLSDVGIKVQEAPNTMAGKQDENIINLTKNNAGVQIELTSSLRKELFVNNKSSRKSREDRDNWGDLMYDFADATIKALQQV</sequence>
<dbReference type="EMBL" id="SCHC01000001">
    <property type="protein sequence ID" value="TBW78129.1"/>
    <property type="molecule type" value="Genomic_DNA"/>
</dbReference>
<dbReference type="InterPro" id="IPR008585">
    <property type="entry name" value="Gamma_PGA_hydro"/>
</dbReference>
<dbReference type="Proteomes" id="UP000291949">
    <property type="component" value="Unassembled WGS sequence"/>
</dbReference>
<dbReference type="Proteomes" id="UP000550736">
    <property type="component" value="Unassembled WGS sequence"/>
</dbReference>
<keyword evidence="1" id="KW-0378">Hydrolase</keyword>
<dbReference type="InterPro" id="IPR038128">
    <property type="entry name" value="Gamma_PGA_hydro_sf"/>
</dbReference>
<dbReference type="GO" id="GO:0016787">
    <property type="term" value="F:hydrolase activity"/>
    <property type="evidence" value="ECO:0007669"/>
    <property type="project" value="UniProtKB-KW"/>
</dbReference>
<dbReference type="EMBL" id="JABBMI010000058">
    <property type="protein sequence ID" value="NMK54458.1"/>
    <property type="molecule type" value="Genomic_DNA"/>
</dbReference>
<name>A0A7Z8E3U1_STACP</name>
<dbReference type="Pfam" id="PF05908">
    <property type="entry name" value="Gamma_PGA_hydro"/>
    <property type="match status" value="1"/>
</dbReference>
<reference evidence="3 4" key="1">
    <citation type="journal article" date="2019" name="Sci. Transl. Med.">
        <title>Quorum sensing between bacterial species on the skin protects against epidermal injury in atopic dermatitis.</title>
        <authorList>
            <person name="Williams M.R."/>
        </authorList>
    </citation>
    <scope>NUCLEOTIDE SEQUENCE [LARGE SCALE GENOMIC DNA]</scope>
    <source>
        <strain evidence="3 4">H8</strain>
    </source>
</reference>
<accession>A0A7Z8E3U1</accession>
<dbReference type="EMBL" id="JABBLX010000001">
    <property type="protein sequence ID" value="NMK96850.1"/>
    <property type="molecule type" value="Genomic_DNA"/>
</dbReference>
<evidence type="ECO:0000313" key="4">
    <source>
        <dbReference type="Proteomes" id="UP000291949"/>
    </source>
</evidence>
<gene>
    <name evidence="3" type="ORF">EQ811_03400</name>
    <name evidence="2" type="ORF">HHM13_01870</name>
    <name evidence="1" type="ORF">HHM24_06750</name>
</gene>
<proteinExistence type="predicted"/>
<dbReference type="Gene3D" id="3.40.630.100">
    <property type="entry name" value="Poly-gamma-glutamate hydrolase, zinc-binding motif"/>
    <property type="match status" value="1"/>
</dbReference>
<evidence type="ECO:0000313" key="5">
    <source>
        <dbReference type="Proteomes" id="UP000538955"/>
    </source>
</evidence>
<evidence type="ECO:0000313" key="1">
    <source>
        <dbReference type="EMBL" id="NMK54458.1"/>
    </source>
</evidence>
<evidence type="ECO:0000313" key="6">
    <source>
        <dbReference type="Proteomes" id="UP000550736"/>
    </source>
</evidence>